<dbReference type="Proteomes" id="UP001159427">
    <property type="component" value="Unassembled WGS sequence"/>
</dbReference>
<proteinExistence type="predicted"/>
<sequence>MFRRELNLNETLEPEIEAPNVYARKGKQKAKRHAQDQLKQKWEDKPGLFKNKEMNIDTNQKWYEHEPQTVTAKDNITILWDMPIHTYREIKANRPDIVIKNKQEKNCLLIDVSIKLK</sequence>
<keyword evidence="2" id="KW-1185">Reference proteome</keyword>
<accession>A0ABN8PTY8</accession>
<protein>
    <submittedName>
        <fullName evidence="1">Uncharacterized protein</fullName>
    </submittedName>
</protein>
<gene>
    <name evidence="1" type="ORF">PEVE_00044491</name>
</gene>
<comment type="caution">
    <text evidence="1">The sequence shown here is derived from an EMBL/GenBank/DDBJ whole genome shotgun (WGS) entry which is preliminary data.</text>
</comment>
<reference evidence="1 2" key="1">
    <citation type="submission" date="2022-05" db="EMBL/GenBank/DDBJ databases">
        <authorList>
            <consortium name="Genoscope - CEA"/>
            <person name="William W."/>
        </authorList>
    </citation>
    <scope>NUCLEOTIDE SEQUENCE [LARGE SCALE GENOMIC DNA]</scope>
</reference>
<evidence type="ECO:0000313" key="1">
    <source>
        <dbReference type="EMBL" id="CAH3148132.1"/>
    </source>
</evidence>
<organism evidence="1 2">
    <name type="scientific">Porites evermanni</name>
    <dbReference type="NCBI Taxonomy" id="104178"/>
    <lineage>
        <taxon>Eukaryota</taxon>
        <taxon>Metazoa</taxon>
        <taxon>Cnidaria</taxon>
        <taxon>Anthozoa</taxon>
        <taxon>Hexacorallia</taxon>
        <taxon>Scleractinia</taxon>
        <taxon>Fungiina</taxon>
        <taxon>Poritidae</taxon>
        <taxon>Porites</taxon>
    </lineage>
</organism>
<evidence type="ECO:0000313" key="2">
    <source>
        <dbReference type="Proteomes" id="UP001159427"/>
    </source>
</evidence>
<dbReference type="EMBL" id="CALNXI010000945">
    <property type="protein sequence ID" value="CAH3148132.1"/>
    <property type="molecule type" value="Genomic_DNA"/>
</dbReference>
<name>A0ABN8PTY8_9CNID</name>